<feature type="compositionally biased region" description="Basic and acidic residues" evidence="1">
    <location>
        <begin position="43"/>
        <end position="57"/>
    </location>
</feature>
<gene>
    <name evidence="2" type="ORF">LCGC14_0657610</name>
</gene>
<feature type="compositionally biased region" description="Basic and acidic residues" evidence="1">
    <location>
        <begin position="22"/>
        <end position="36"/>
    </location>
</feature>
<reference evidence="2" key="1">
    <citation type="journal article" date="2015" name="Nature">
        <title>Complex archaea that bridge the gap between prokaryotes and eukaryotes.</title>
        <authorList>
            <person name="Spang A."/>
            <person name="Saw J.H."/>
            <person name="Jorgensen S.L."/>
            <person name="Zaremba-Niedzwiedzka K."/>
            <person name="Martijn J."/>
            <person name="Lind A.E."/>
            <person name="van Eijk R."/>
            <person name="Schleper C."/>
            <person name="Guy L."/>
            <person name="Ettema T.J."/>
        </authorList>
    </citation>
    <scope>NUCLEOTIDE SEQUENCE</scope>
</reference>
<proteinExistence type="predicted"/>
<evidence type="ECO:0000313" key="2">
    <source>
        <dbReference type="EMBL" id="KKN47947.1"/>
    </source>
</evidence>
<sequence length="57" mass="6408">MPNKKSRNKTNPPNPTAAESNVKPEDNITRLVKNKDGLLVPDDQVKEDCKHTEPAKR</sequence>
<dbReference type="AlphaFoldDB" id="A0A0F9RED3"/>
<feature type="region of interest" description="Disordered" evidence="1">
    <location>
        <begin position="1"/>
        <end position="57"/>
    </location>
</feature>
<organism evidence="2">
    <name type="scientific">marine sediment metagenome</name>
    <dbReference type="NCBI Taxonomy" id="412755"/>
    <lineage>
        <taxon>unclassified sequences</taxon>
        <taxon>metagenomes</taxon>
        <taxon>ecological metagenomes</taxon>
    </lineage>
</organism>
<name>A0A0F9RED3_9ZZZZ</name>
<dbReference type="EMBL" id="LAZR01001248">
    <property type="protein sequence ID" value="KKN47947.1"/>
    <property type="molecule type" value="Genomic_DNA"/>
</dbReference>
<protein>
    <submittedName>
        <fullName evidence="2">Uncharacterized protein</fullName>
    </submittedName>
</protein>
<accession>A0A0F9RED3</accession>
<evidence type="ECO:0000256" key="1">
    <source>
        <dbReference type="SAM" id="MobiDB-lite"/>
    </source>
</evidence>
<comment type="caution">
    <text evidence="2">The sequence shown here is derived from an EMBL/GenBank/DDBJ whole genome shotgun (WGS) entry which is preliminary data.</text>
</comment>
<feature type="non-terminal residue" evidence="2">
    <location>
        <position position="57"/>
    </location>
</feature>